<evidence type="ECO:0000313" key="2">
    <source>
        <dbReference type="Proteomes" id="UP000249566"/>
    </source>
</evidence>
<reference evidence="1 2" key="1">
    <citation type="submission" date="2018-06" db="EMBL/GenBank/DDBJ databases">
        <authorList>
            <consortium name="Pathogen Informatics"/>
            <person name="Doyle S."/>
        </authorList>
    </citation>
    <scope>NUCLEOTIDE SEQUENCE [LARGE SCALE GENOMIC DNA]</scope>
    <source>
        <strain evidence="1 2">NCTC12272</strain>
    </source>
</reference>
<dbReference type="RefSeq" id="WP_231955164.1">
    <property type="nucleotide sequence ID" value="NZ_CAAAIJ010000004.1"/>
</dbReference>
<sequence length="133" mass="15691">MSWHEIFIFLMKDVGLEILLALDGTEYTEENSYWYKIEVFLVEPTEERPHGIRYNLTLHDNYNQRILEFNNAHGIKVKGSSRYSGCIIKYDHVHTSINDKGTPYEFESAEQLLRDFFQEVNSIIQKLNNGDKK</sequence>
<proteinExistence type="predicted"/>
<dbReference type="Proteomes" id="UP000249566">
    <property type="component" value="Chromosome 1"/>
</dbReference>
<gene>
    <name evidence="1" type="ORF">NCTC12272_01150</name>
</gene>
<dbReference type="Pfam" id="PF20126">
    <property type="entry name" value="TumE"/>
    <property type="match status" value="1"/>
</dbReference>
<protein>
    <submittedName>
        <fullName evidence="1">Uncharacterized protein</fullName>
    </submittedName>
</protein>
<accession>A0AAX2IWE4</accession>
<evidence type="ECO:0000313" key="1">
    <source>
        <dbReference type="EMBL" id="SQG89964.1"/>
    </source>
</evidence>
<dbReference type="EMBL" id="LS483412">
    <property type="protein sequence ID" value="SQG89964.1"/>
    <property type="molecule type" value="Genomic_DNA"/>
</dbReference>
<dbReference type="InterPro" id="IPR045397">
    <property type="entry name" value="TumE-like"/>
</dbReference>
<dbReference type="AlphaFoldDB" id="A0AAX2IWE4"/>
<name>A0AAX2IWE4_LEGPN</name>
<organism evidence="1 2">
    <name type="scientific">Legionella pneumophila subsp. pascullei</name>
    <dbReference type="NCBI Taxonomy" id="91890"/>
    <lineage>
        <taxon>Bacteria</taxon>
        <taxon>Pseudomonadati</taxon>
        <taxon>Pseudomonadota</taxon>
        <taxon>Gammaproteobacteria</taxon>
        <taxon>Legionellales</taxon>
        <taxon>Legionellaceae</taxon>
        <taxon>Legionella</taxon>
    </lineage>
</organism>